<evidence type="ECO:0000313" key="1">
    <source>
        <dbReference type="EMBL" id="MBB4224684.1"/>
    </source>
</evidence>
<comment type="caution">
    <text evidence="1">The sequence shown here is derived from an EMBL/GenBank/DDBJ whole genome shotgun (WGS) entry which is preliminary data.</text>
</comment>
<evidence type="ECO:0000313" key="2">
    <source>
        <dbReference type="Proteomes" id="UP000524450"/>
    </source>
</evidence>
<dbReference type="Proteomes" id="UP000524450">
    <property type="component" value="Unassembled WGS sequence"/>
</dbReference>
<reference evidence="1 2" key="1">
    <citation type="submission" date="2020-08" db="EMBL/GenBank/DDBJ databases">
        <title>Genomic Encyclopedia of Type Strains, Phase IV (KMG-V): Genome sequencing to study the core and pangenomes of soil and plant-associated prokaryotes.</title>
        <authorList>
            <person name="Whitman W."/>
        </authorList>
    </citation>
    <scope>NUCLEOTIDE SEQUENCE [LARGE SCALE GENOMIC DNA]</scope>
    <source>
        <strain evidence="1 2">34/80</strain>
    </source>
</reference>
<dbReference type="RefSeq" id="WP_184641584.1">
    <property type="nucleotide sequence ID" value="NZ_JACIFZ010000008.1"/>
</dbReference>
<proteinExistence type="predicted"/>
<accession>A0A840FWK7</accession>
<dbReference type="AlphaFoldDB" id="A0A840FWK7"/>
<gene>
    <name evidence="1" type="ORF">GGD71_005480</name>
</gene>
<sequence length="126" mass="14344">MSLSTQRDSEIAVELAQTFVGMLNEQYPGWSRAFFRFSASDQRRGGQASFVREGRVDLFSAFASPESMNRMLRLGDELWVSQRSFKVLLLVVQGNLEYTIHFEAKDERRWAISKMDGGTGIPDEVT</sequence>
<protein>
    <submittedName>
        <fullName evidence="1">Uncharacterized protein</fullName>
    </submittedName>
</protein>
<organism evidence="1 2">
    <name type="scientific">Variovorax guangxiensis</name>
    <dbReference type="NCBI Taxonomy" id="1775474"/>
    <lineage>
        <taxon>Bacteria</taxon>
        <taxon>Pseudomonadati</taxon>
        <taxon>Pseudomonadota</taxon>
        <taxon>Betaproteobacteria</taxon>
        <taxon>Burkholderiales</taxon>
        <taxon>Comamonadaceae</taxon>
        <taxon>Variovorax</taxon>
    </lineage>
</organism>
<name>A0A840FWK7_9BURK</name>
<dbReference type="EMBL" id="JACIFZ010000008">
    <property type="protein sequence ID" value="MBB4224684.1"/>
    <property type="molecule type" value="Genomic_DNA"/>
</dbReference>